<reference evidence="3 4" key="1">
    <citation type="journal article" date="2011" name="Cell">
        <title>Insight into structure and assembly of the nuclear pore complex by utilizing the genome of a eukaryotic thermophile.</title>
        <authorList>
            <person name="Amlacher S."/>
            <person name="Sarges P."/>
            <person name="Flemming D."/>
            <person name="van Noort V."/>
            <person name="Kunze R."/>
            <person name="Devos D.P."/>
            <person name="Arumugam M."/>
            <person name="Bork P."/>
            <person name="Hurt E."/>
        </authorList>
    </citation>
    <scope>NUCLEOTIDE SEQUENCE [LARGE SCALE GENOMIC DNA]</scope>
    <source>
        <strain evidence="4">DSM 1495 / CBS 144.50 / IMI 039719</strain>
    </source>
</reference>
<protein>
    <recommendedName>
        <fullName evidence="2">TauD/TfdA-like domain-containing protein</fullName>
    </recommendedName>
</protein>
<dbReference type="InterPro" id="IPR003819">
    <property type="entry name" value="TauD/TfdA-like"/>
</dbReference>
<dbReference type="GO" id="GO:0016491">
    <property type="term" value="F:oxidoreductase activity"/>
    <property type="evidence" value="ECO:0007669"/>
    <property type="project" value="UniProtKB-KW"/>
</dbReference>
<keyword evidence="4" id="KW-1185">Reference proteome</keyword>
<dbReference type="SUPFAM" id="SSF51197">
    <property type="entry name" value="Clavaminate synthase-like"/>
    <property type="match status" value="1"/>
</dbReference>
<evidence type="ECO:0000313" key="3">
    <source>
        <dbReference type="EMBL" id="EGS19003.1"/>
    </source>
</evidence>
<dbReference type="OrthoDB" id="5224680at2759"/>
<evidence type="ECO:0000313" key="4">
    <source>
        <dbReference type="Proteomes" id="UP000008066"/>
    </source>
</evidence>
<dbReference type="eggNOG" id="ENOG502R4JR">
    <property type="taxonomic scope" value="Eukaryota"/>
</dbReference>
<dbReference type="InterPro" id="IPR042098">
    <property type="entry name" value="TauD-like_sf"/>
</dbReference>
<keyword evidence="1" id="KW-0560">Oxidoreductase</keyword>
<dbReference type="InterPro" id="IPR050411">
    <property type="entry name" value="AlphaKG_dependent_hydroxylases"/>
</dbReference>
<accession>G0SC77</accession>
<dbReference type="GeneID" id="18259661"/>
<evidence type="ECO:0000256" key="1">
    <source>
        <dbReference type="ARBA" id="ARBA00023002"/>
    </source>
</evidence>
<organism evidence="4">
    <name type="scientific">Chaetomium thermophilum (strain DSM 1495 / CBS 144.50 / IMI 039719)</name>
    <name type="common">Thermochaetoides thermophila</name>
    <dbReference type="NCBI Taxonomy" id="759272"/>
    <lineage>
        <taxon>Eukaryota</taxon>
        <taxon>Fungi</taxon>
        <taxon>Dikarya</taxon>
        <taxon>Ascomycota</taxon>
        <taxon>Pezizomycotina</taxon>
        <taxon>Sordariomycetes</taxon>
        <taxon>Sordariomycetidae</taxon>
        <taxon>Sordariales</taxon>
        <taxon>Chaetomiaceae</taxon>
        <taxon>Thermochaetoides</taxon>
    </lineage>
</organism>
<dbReference type="Pfam" id="PF02668">
    <property type="entry name" value="TauD"/>
    <property type="match status" value="1"/>
</dbReference>
<gene>
    <name evidence="3" type="ORF">CTHT_0056230</name>
</gene>
<evidence type="ECO:0000259" key="2">
    <source>
        <dbReference type="Pfam" id="PF02668"/>
    </source>
</evidence>
<sequence length="386" mass="42604">MSAVGAGPILAAAIAPIAGKSTNLAHAVNASADVTDLPPGFPAELKSELAWTGADFDNTTEHIFVLTDAHKAEIKAAVEAYKLLDQDGDLVGPSNFPLPTLGPQLKQISRDVHDGRGFAVIRGLNPAEYSVADLTLAYLGVQSYVAEQRGRQDKCGNMLVHIVADNSTKQAADHHRHSTKSITFHNEEAGDVISWLTRSTAAAGGKCIIASAYTIYNVLAATRPELIRTLARSDWPFAMPRFHCRPIIFYEGEKLIMNFGRAPLLGNEAHPRPKHLPSVTRRQLEALDAIEAIARATQLEIQTQAGDIHFINNLSVLHRRDGFVNGQLPTEKRHLVRMRLRSAEHGWPIPAELQDEWHEAFRADGIRLWHVEPMPAYYFPLRDQPN</sequence>
<proteinExistence type="predicted"/>
<dbReference type="AlphaFoldDB" id="G0SC77"/>
<dbReference type="Proteomes" id="UP000008066">
    <property type="component" value="Unassembled WGS sequence"/>
</dbReference>
<dbReference type="Gene3D" id="3.60.130.10">
    <property type="entry name" value="Clavaminate synthase-like"/>
    <property type="match status" value="1"/>
</dbReference>
<dbReference type="EMBL" id="GL988045">
    <property type="protein sequence ID" value="EGS19003.1"/>
    <property type="molecule type" value="Genomic_DNA"/>
</dbReference>
<dbReference type="HOGENOM" id="CLU_041041_1_0_1"/>
<dbReference type="PANTHER" id="PTHR10696:SF49">
    <property type="entry name" value="TAUD_TFDA-LIKE DOMAIN-CONTAINING PROTEIN"/>
    <property type="match status" value="1"/>
</dbReference>
<dbReference type="PANTHER" id="PTHR10696">
    <property type="entry name" value="GAMMA-BUTYROBETAINE HYDROXYLASE-RELATED"/>
    <property type="match status" value="1"/>
</dbReference>
<dbReference type="KEGG" id="cthr:CTHT_0056230"/>
<dbReference type="RefSeq" id="XP_006695948.1">
    <property type="nucleotide sequence ID" value="XM_006695885.1"/>
</dbReference>
<name>G0SC77_CHATD</name>
<feature type="domain" description="TauD/TfdA-like" evidence="2">
    <location>
        <begin position="91"/>
        <end position="338"/>
    </location>
</feature>
<dbReference type="OMA" id="CIIASAH"/>